<dbReference type="SMART" id="SM00710">
    <property type="entry name" value="PbH1"/>
    <property type="match status" value="6"/>
</dbReference>
<dbReference type="InterPro" id="IPR012334">
    <property type="entry name" value="Pectin_lyas_fold"/>
</dbReference>
<evidence type="ECO:0000313" key="4">
    <source>
        <dbReference type="EMBL" id="PTL72668.1"/>
    </source>
</evidence>
<evidence type="ECO:0000256" key="1">
    <source>
        <dbReference type="SAM" id="MobiDB-lite"/>
    </source>
</evidence>
<dbReference type="RefSeq" id="WP_107574342.1">
    <property type="nucleotide sequence ID" value="NZ_PZPL01000001.1"/>
</dbReference>
<dbReference type="InterPro" id="IPR011050">
    <property type="entry name" value="Pectin_lyase_fold/virulence"/>
</dbReference>
<feature type="domain" description="Fibronectin type-III" evidence="3">
    <location>
        <begin position="345"/>
        <end position="435"/>
    </location>
</feature>
<feature type="compositionally biased region" description="Polar residues" evidence="1">
    <location>
        <begin position="719"/>
        <end position="728"/>
    </location>
</feature>
<proteinExistence type="predicted"/>
<dbReference type="GO" id="GO:0005975">
    <property type="term" value="P:carbohydrate metabolic process"/>
    <property type="evidence" value="ECO:0007669"/>
    <property type="project" value="UniProtKB-ARBA"/>
</dbReference>
<dbReference type="AlphaFoldDB" id="A0A2T4UT01"/>
<feature type="region of interest" description="Disordered" evidence="1">
    <location>
        <begin position="719"/>
        <end position="739"/>
    </location>
</feature>
<feature type="region of interest" description="Disordered" evidence="1">
    <location>
        <begin position="177"/>
        <end position="218"/>
    </location>
</feature>
<comment type="caution">
    <text evidence="4">The sequence shown here is derived from an EMBL/GenBank/DDBJ whole genome shotgun (WGS) entry which is preliminary data.</text>
</comment>
<evidence type="ECO:0000313" key="5">
    <source>
        <dbReference type="Proteomes" id="UP000241085"/>
    </source>
</evidence>
<dbReference type="SUPFAM" id="SSF51126">
    <property type="entry name" value="Pectin lyase-like"/>
    <property type="match status" value="1"/>
</dbReference>
<name>A0A2T4UT01_9MICO</name>
<dbReference type="Gene3D" id="2.160.20.10">
    <property type="entry name" value="Single-stranded right-handed beta-helix, Pectin lyase-like"/>
    <property type="match status" value="1"/>
</dbReference>
<sequence>MNPSPHTLPRERSRPARRRRGVVVGALVAALALLATPLVSQAASADTLDPGAGNTVRVQEGDPALVYDGPWRTMSGGDSAGGIRFLNRAGSVTLTFRGTGFTWISRTTSYAGIASVSLDGDDIASVDRYSPTAKYKVPVFSRSGLPDAQHTVTISYTGTRAAASKDKNLVIDAFDIVRGDGSTPEPTPSDAPTDEPEVPTSDPSTPARPALTPSATAPLVAEETDPVLVWKGRWKNLKGGDSGGSMKYLTSAGSVSFDFIGTSFRWLSRTTSSSGIANVSIDGGPATAVDRYSPSAEYQVPVFEKSGLDQGRHTVTVSFTGKKNPKSSGKNLIVDAFVLSADGLAVGGVTLAPLTDGYAVAWNAPLSSDAESYDVFRSKADGSDEQKLASVSDPVRLYRDEDASADEDYRYWVEGVDDSGRRARLNEAASTTDALRSQRAAVDAAFDCPAPTTTVSDSGELDSALRSARSGDVIRLADGEYTGEFALRKKKDVWICGSSDAVVTSGTISSGTALMLNDVEDVHLTGFTVRDSFQGVQVLEGAGVTIAGLTVTGIGYEAVHLRSQTTDSLVTGTTIRRTGLVTAKFGEGVYIGTSGRNWCKYNDCDPDSSARISIIDNTISDTGAEAIEAKEGTLDGSILGNTVSAGSRLDSNTASLVLVSGNEWRVSGNTATGGATYGYQVITHADGSGNDNSIDGNLAVGTTSAPVYLHQPSKWTTEGNTLSCSNSGADPVGTQPCTP</sequence>
<accession>A0A2T4UT01</accession>
<reference evidence="4 5" key="1">
    <citation type="submission" date="2018-03" db="EMBL/GenBank/DDBJ databases">
        <title>Bacteriophage NCPPB3778 and a type I-E CRISPR drive the evolution of the US Biological Select Agent, Rathayibacter toxicus.</title>
        <authorList>
            <person name="Davis E.W.II."/>
            <person name="Tabima J.F."/>
            <person name="Weisberg A.J."/>
            <person name="Dantas Lopes L."/>
            <person name="Wiseman M.S."/>
            <person name="Wiseman M.S."/>
            <person name="Pupko T."/>
            <person name="Belcher M.S."/>
            <person name="Sechler A.J."/>
            <person name="Tancos M.A."/>
            <person name="Schroeder B.K."/>
            <person name="Murray T.D."/>
            <person name="Luster D.G."/>
            <person name="Schneider W.L."/>
            <person name="Rogers E."/>
            <person name="Andreote F.D."/>
            <person name="Grunwald N.J."/>
            <person name="Putnam M.L."/>
            <person name="Chang J.H."/>
        </authorList>
    </citation>
    <scope>NUCLEOTIDE SEQUENCE [LARGE SCALE GENOMIC DNA]</scope>
    <source>
        <strain evidence="4 5">DSM 15933</strain>
    </source>
</reference>
<feature type="chain" id="PRO_5015637251" description="Fibronectin type-III domain-containing protein" evidence="2">
    <location>
        <begin position="43"/>
        <end position="739"/>
    </location>
</feature>
<dbReference type="PROSITE" id="PS50853">
    <property type="entry name" value="FN3"/>
    <property type="match status" value="1"/>
</dbReference>
<dbReference type="Gene3D" id="2.60.40.10">
    <property type="entry name" value="Immunoglobulins"/>
    <property type="match status" value="1"/>
</dbReference>
<protein>
    <recommendedName>
        <fullName evidence="3">Fibronectin type-III domain-containing protein</fullName>
    </recommendedName>
</protein>
<keyword evidence="5" id="KW-1185">Reference proteome</keyword>
<dbReference type="InterPro" id="IPR006626">
    <property type="entry name" value="PbH1"/>
</dbReference>
<gene>
    <name evidence="4" type="ORF">C1I63_07280</name>
</gene>
<dbReference type="InterPro" id="IPR003961">
    <property type="entry name" value="FN3_dom"/>
</dbReference>
<dbReference type="Gene3D" id="2.60.120.260">
    <property type="entry name" value="Galactose-binding domain-like"/>
    <property type="match status" value="2"/>
</dbReference>
<dbReference type="InterPro" id="IPR013783">
    <property type="entry name" value="Ig-like_fold"/>
</dbReference>
<keyword evidence="2" id="KW-0732">Signal</keyword>
<evidence type="ECO:0000259" key="3">
    <source>
        <dbReference type="PROSITE" id="PS50853"/>
    </source>
</evidence>
<organism evidence="4 5">
    <name type="scientific">Rathayibacter caricis DSM 15933</name>
    <dbReference type="NCBI Taxonomy" id="1328867"/>
    <lineage>
        <taxon>Bacteria</taxon>
        <taxon>Bacillati</taxon>
        <taxon>Actinomycetota</taxon>
        <taxon>Actinomycetes</taxon>
        <taxon>Micrococcales</taxon>
        <taxon>Microbacteriaceae</taxon>
        <taxon>Rathayibacter</taxon>
    </lineage>
</organism>
<dbReference type="EMBL" id="PZPL01000001">
    <property type="protein sequence ID" value="PTL72668.1"/>
    <property type="molecule type" value="Genomic_DNA"/>
</dbReference>
<evidence type="ECO:0000256" key="2">
    <source>
        <dbReference type="SAM" id="SignalP"/>
    </source>
</evidence>
<dbReference type="Proteomes" id="UP000241085">
    <property type="component" value="Unassembled WGS sequence"/>
</dbReference>
<feature type="signal peptide" evidence="2">
    <location>
        <begin position="1"/>
        <end position="42"/>
    </location>
</feature>